<dbReference type="Pfam" id="PF00092">
    <property type="entry name" value="VWA"/>
    <property type="match status" value="1"/>
</dbReference>
<evidence type="ECO:0000256" key="1">
    <source>
        <dbReference type="SAM" id="SignalP"/>
    </source>
</evidence>
<dbReference type="PANTHER" id="PTHR10338:SF108">
    <property type="entry name" value="INTER-ALPHA-TRYPSIN INHIBITOR HEAVY CHAIN H4-LIKE PROTEIN"/>
    <property type="match status" value="1"/>
</dbReference>
<gene>
    <name evidence="4" type="ORF">PoB_000210300</name>
</gene>
<protein>
    <submittedName>
        <fullName evidence="4">Inter-alpha-trypsin inhibitor heavy chain h3</fullName>
    </submittedName>
</protein>
<dbReference type="PROSITE" id="PS50234">
    <property type="entry name" value="VWFA"/>
    <property type="match status" value="1"/>
</dbReference>
<organism evidence="4 5">
    <name type="scientific">Plakobranchus ocellatus</name>
    <dbReference type="NCBI Taxonomy" id="259542"/>
    <lineage>
        <taxon>Eukaryota</taxon>
        <taxon>Metazoa</taxon>
        <taxon>Spiralia</taxon>
        <taxon>Lophotrochozoa</taxon>
        <taxon>Mollusca</taxon>
        <taxon>Gastropoda</taxon>
        <taxon>Heterobranchia</taxon>
        <taxon>Euthyneura</taxon>
        <taxon>Panpulmonata</taxon>
        <taxon>Sacoglossa</taxon>
        <taxon>Placobranchoidea</taxon>
        <taxon>Plakobranchidae</taxon>
        <taxon>Plakobranchus</taxon>
    </lineage>
</organism>
<sequence length="666" mass="74715">MMVKSVWPLFALVVLIAVSKKTEASSTTRIESFTVRSDIRFRFATTEISSRIRNLDNKTQEVSFGVTMPDRAFMVSFFMVNNDIRYNGQVRKRQIALGGNQAVQTPQQAPRNANIFAISVNVTAGNAATFTLTYQEKLRRSRGFYEYEIYINPGQVVPDFFIDVQIRERSRLRFVRAPELRTDDLVTNCLAGSDAEGLNELVVIKRRRQTTASIQFRPNETQQRVAGDGISGRFVVQYDMEHVGLREQFIVYDSYFAHYIVFDFVPQTLPKDIIFVLDKSGSMRGRKIEQVREAMHVILSDLKPQDRFNIIAFNNTPENWESGLVQASNLDIIRSKAFIMNITLGGATNINNALLAALSDLSGEKDRLGISMIFFLTDGDATRGERDPDTIIQNFVNANRENVAIYCLAFGENADLDLLTTLCARNGGFTTEIFEESDAAEQVACLYDVISDVNAESVRITYDNSVDHFAMTKTRFPLVFKGTEIAVFGRLKDGAQNVKYAITGSERSGSFNISREVGDIDIVRLSEDEANNPLIQEPQARPLIVERMWAFQTITENLVEKDKYTPGSNTTEALLEDVFVKSLTYNFVTPLTSMVVDTRGQGLAEFRKANMEDEIFDYTAFNFTAPPTPTTVMTTTQTTSDPNGSGTVGVHLHTCIIISIITLLLL</sequence>
<dbReference type="PANTHER" id="PTHR10338">
    <property type="entry name" value="INTER-ALPHA-TRYPSIN INHIBITOR HEAVY CHAIN FAMILY MEMBER"/>
    <property type="match status" value="1"/>
</dbReference>
<feature type="domain" description="VIT" evidence="3">
    <location>
        <begin position="14"/>
        <end position="136"/>
    </location>
</feature>
<feature type="domain" description="VWFA" evidence="2">
    <location>
        <begin position="272"/>
        <end position="453"/>
    </location>
</feature>
<name>A0AAV3XZE9_9GAST</name>
<accession>A0AAV3XZE9</accession>
<dbReference type="PROSITE" id="PS51468">
    <property type="entry name" value="VIT"/>
    <property type="match status" value="1"/>
</dbReference>
<evidence type="ECO:0000313" key="5">
    <source>
        <dbReference type="Proteomes" id="UP000735302"/>
    </source>
</evidence>
<dbReference type="EMBL" id="BLXT01000273">
    <property type="protein sequence ID" value="GFN75597.1"/>
    <property type="molecule type" value="Genomic_DNA"/>
</dbReference>
<dbReference type="InterPro" id="IPR050934">
    <property type="entry name" value="ITIH"/>
</dbReference>
<feature type="chain" id="PRO_5043741422" evidence="1">
    <location>
        <begin position="25"/>
        <end position="666"/>
    </location>
</feature>
<keyword evidence="1" id="KW-0732">Signal</keyword>
<feature type="signal peptide" evidence="1">
    <location>
        <begin position="1"/>
        <end position="24"/>
    </location>
</feature>
<dbReference type="Gene3D" id="3.40.50.410">
    <property type="entry name" value="von Willebrand factor, type A domain"/>
    <property type="match status" value="1"/>
</dbReference>
<evidence type="ECO:0000259" key="2">
    <source>
        <dbReference type="PROSITE" id="PS50234"/>
    </source>
</evidence>
<dbReference type="Pfam" id="PF08487">
    <property type="entry name" value="VIT"/>
    <property type="match status" value="1"/>
</dbReference>
<dbReference type="AlphaFoldDB" id="A0AAV3XZE9"/>
<evidence type="ECO:0000313" key="4">
    <source>
        <dbReference type="EMBL" id="GFN75597.1"/>
    </source>
</evidence>
<comment type="caution">
    <text evidence="4">The sequence shown here is derived from an EMBL/GenBank/DDBJ whole genome shotgun (WGS) entry which is preliminary data.</text>
</comment>
<dbReference type="InterPro" id="IPR036465">
    <property type="entry name" value="vWFA_dom_sf"/>
</dbReference>
<dbReference type="Proteomes" id="UP000735302">
    <property type="component" value="Unassembled WGS sequence"/>
</dbReference>
<dbReference type="SUPFAM" id="SSF53300">
    <property type="entry name" value="vWA-like"/>
    <property type="match status" value="1"/>
</dbReference>
<keyword evidence="5" id="KW-1185">Reference proteome</keyword>
<dbReference type="InterPro" id="IPR002035">
    <property type="entry name" value="VWF_A"/>
</dbReference>
<evidence type="ECO:0000259" key="3">
    <source>
        <dbReference type="PROSITE" id="PS51468"/>
    </source>
</evidence>
<dbReference type="SMART" id="SM00609">
    <property type="entry name" value="VIT"/>
    <property type="match status" value="1"/>
</dbReference>
<dbReference type="InterPro" id="IPR013694">
    <property type="entry name" value="VIT"/>
</dbReference>
<proteinExistence type="predicted"/>
<dbReference type="SMART" id="SM00327">
    <property type="entry name" value="VWA"/>
    <property type="match status" value="1"/>
</dbReference>
<reference evidence="4 5" key="1">
    <citation type="journal article" date="2021" name="Elife">
        <title>Chloroplast acquisition without the gene transfer in kleptoplastic sea slugs, Plakobranchus ocellatus.</title>
        <authorList>
            <person name="Maeda T."/>
            <person name="Takahashi S."/>
            <person name="Yoshida T."/>
            <person name="Shimamura S."/>
            <person name="Takaki Y."/>
            <person name="Nagai Y."/>
            <person name="Toyoda A."/>
            <person name="Suzuki Y."/>
            <person name="Arimoto A."/>
            <person name="Ishii H."/>
            <person name="Satoh N."/>
            <person name="Nishiyama T."/>
            <person name="Hasebe M."/>
            <person name="Maruyama T."/>
            <person name="Minagawa J."/>
            <person name="Obokata J."/>
            <person name="Shigenobu S."/>
        </authorList>
    </citation>
    <scope>NUCLEOTIDE SEQUENCE [LARGE SCALE GENOMIC DNA]</scope>
</reference>